<dbReference type="GO" id="GO:0017001">
    <property type="term" value="P:antibiotic catabolic process"/>
    <property type="evidence" value="ECO:0007669"/>
    <property type="project" value="InterPro"/>
</dbReference>
<comment type="similarity">
    <text evidence="4">Belongs to the metallo-beta-lactamase superfamily. Class-B beta-lactamase family.</text>
</comment>
<dbReference type="SMART" id="SM00849">
    <property type="entry name" value="Lactamase_B"/>
    <property type="match status" value="1"/>
</dbReference>
<evidence type="ECO:0000256" key="11">
    <source>
        <dbReference type="ARBA" id="ARBA00022833"/>
    </source>
</evidence>
<evidence type="ECO:0000256" key="4">
    <source>
        <dbReference type="ARBA" id="ARBA00005250"/>
    </source>
</evidence>
<evidence type="ECO:0000256" key="13">
    <source>
        <dbReference type="SAM" id="MobiDB-lite"/>
    </source>
</evidence>
<evidence type="ECO:0000256" key="7">
    <source>
        <dbReference type="ARBA" id="ARBA00022723"/>
    </source>
</evidence>
<dbReference type="GO" id="GO:0042597">
    <property type="term" value="C:periplasmic space"/>
    <property type="evidence" value="ECO:0007669"/>
    <property type="project" value="UniProtKB-SubCell"/>
</dbReference>
<dbReference type="Pfam" id="PF00753">
    <property type="entry name" value="Lactamase_B"/>
    <property type="match status" value="1"/>
</dbReference>
<dbReference type="Gene3D" id="3.60.15.10">
    <property type="entry name" value="Ribonuclease Z/Hydroxyacylglutathione hydrolase-like"/>
    <property type="match status" value="1"/>
</dbReference>
<protein>
    <recommendedName>
        <fullName evidence="6">beta-lactamase</fullName>
        <ecNumber evidence="6">3.5.2.6</ecNumber>
    </recommendedName>
</protein>
<feature type="compositionally biased region" description="Pro residues" evidence="13">
    <location>
        <begin position="1"/>
        <end position="16"/>
    </location>
</feature>
<proteinExistence type="inferred from homology"/>
<dbReference type="InterPro" id="IPR050855">
    <property type="entry name" value="NDM-1-like"/>
</dbReference>
<evidence type="ECO:0000313" key="15">
    <source>
        <dbReference type="EMBL" id="VVD72793.1"/>
    </source>
</evidence>
<dbReference type="Proteomes" id="UP000333828">
    <property type="component" value="Unassembled WGS sequence"/>
</dbReference>
<dbReference type="InterPro" id="IPR036866">
    <property type="entry name" value="RibonucZ/Hydroxyglut_hydro"/>
</dbReference>
<dbReference type="InterPro" id="IPR001018">
    <property type="entry name" value="Beta-lactamase_class-B_CS"/>
</dbReference>
<evidence type="ECO:0000256" key="5">
    <source>
        <dbReference type="ARBA" id="ARBA00011245"/>
    </source>
</evidence>
<evidence type="ECO:0000256" key="3">
    <source>
        <dbReference type="ARBA" id="ARBA00004418"/>
    </source>
</evidence>
<accession>A0A5E4SCG5</accession>
<dbReference type="AlphaFoldDB" id="A0A5E4SCG5"/>
<dbReference type="PROSITE" id="PS00743">
    <property type="entry name" value="BETA_LACTAMASE_B_1"/>
    <property type="match status" value="1"/>
</dbReference>
<keyword evidence="10 15" id="KW-0378">Hydrolase</keyword>
<comment type="catalytic activity">
    <reaction evidence="1">
        <text>a beta-lactam + H2O = a substituted beta-amino acid</text>
        <dbReference type="Rhea" id="RHEA:20401"/>
        <dbReference type="ChEBI" id="CHEBI:15377"/>
        <dbReference type="ChEBI" id="CHEBI:35627"/>
        <dbReference type="ChEBI" id="CHEBI:140347"/>
        <dbReference type="EC" id="3.5.2.6"/>
    </reaction>
</comment>
<keyword evidence="8" id="KW-0732">Signal</keyword>
<evidence type="ECO:0000256" key="10">
    <source>
        <dbReference type="ARBA" id="ARBA00022801"/>
    </source>
</evidence>
<dbReference type="SUPFAM" id="SSF56281">
    <property type="entry name" value="Metallo-hydrolase/oxidoreductase"/>
    <property type="match status" value="1"/>
</dbReference>
<keyword evidence="12" id="KW-0046">Antibiotic resistance</keyword>
<feature type="region of interest" description="Disordered" evidence="13">
    <location>
        <begin position="1"/>
        <end position="26"/>
    </location>
</feature>
<name>A0A5E4SCG5_9BURK</name>
<evidence type="ECO:0000256" key="1">
    <source>
        <dbReference type="ARBA" id="ARBA00001526"/>
    </source>
</evidence>
<comment type="cofactor">
    <cofactor evidence="2">
        <name>Zn(2+)</name>
        <dbReference type="ChEBI" id="CHEBI:29105"/>
    </cofactor>
</comment>
<dbReference type="PANTHER" id="PTHR42951">
    <property type="entry name" value="METALLO-BETA-LACTAMASE DOMAIN-CONTAINING"/>
    <property type="match status" value="1"/>
</dbReference>
<evidence type="ECO:0000256" key="9">
    <source>
        <dbReference type="ARBA" id="ARBA00022764"/>
    </source>
</evidence>
<comment type="subunit">
    <text evidence="5">Monomer.</text>
</comment>
<dbReference type="GO" id="GO:0008800">
    <property type="term" value="F:beta-lactamase activity"/>
    <property type="evidence" value="ECO:0007669"/>
    <property type="project" value="UniProtKB-EC"/>
</dbReference>
<evidence type="ECO:0000256" key="2">
    <source>
        <dbReference type="ARBA" id="ARBA00001947"/>
    </source>
</evidence>
<evidence type="ECO:0000259" key="14">
    <source>
        <dbReference type="SMART" id="SM00849"/>
    </source>
</evidence>
<comment type="subcellular location">
    <subcellularLocation>
        <location evidence="3">Periplasm</location>
    </subcellularLocation>
</comment>
<evidence type="ECO:0000256" key="12">
    <source>
        <dbReference type="ARBA" id="ARBA00023251"/>
    </source>
</evidence>
<feature type="domain" description="Metallo-beta-lactamase" evidence="14">
    <location>
        <begin position="40"/>
        <end position="224"/>
    </location>
</feature>
<dbReference type="EC" id="3.5.2.6" evidence="6"/>
<gene>
    <name evidence="15" type="ORF">PIN31115_00692</name>
</gene>
<keyword evidence="7" id="KW-0479">Metal-binding</keyword>
<keyword evidence="9" id="KW-0574">Periplasm</keyword>
<sequence>MTPRSQPPQPSPPSPPSRTAQSSLPGLPNEMRVFERGWLSSNNILFLGDEPALVDSGYVSHAAQTIALVQHALPAGQPLARLINTHLHSDHCGGNAALQAQYGCRTWVPAAEADPVRHWDEARLSYRATGQQCDRFAFDDTLSPGDALTLGEREWLVLGAPGHDPHALMLYSAADGILISADALWERGFGVIFPELDGESGFAEQAAVLDLIEQLDVSLVIPGHGKPFDDIDGALGAARSRLDYLRSDPARNARNALKVLIVFRLMAETEMTCDALKTTLDTARAWRGAAAMLAPPSAWPELLDTLIAELAKAGALRHDAAQGKLYSV</sequence>
<organism evidence="15 16">
    <name type="scientific">Pandoraea iniqua</name>
    <dbReference type="NCBI Taxonomy" id="2508288"/>
    <lineage>
        <taxon>Bacteria</taxon>
        <taxon>Pseudomonadati</taxon>
        <taxon>Pseudomonadota</taxon>
        <taxon>Betaproteobacteria</taxon>
        <taxon>Burkholderiales</taxon>
        <taxon>Burkholderiaceae</taxon>
        <taxon>Pandoraea</taxon>
    </lineage>
</organism>
<dbReference type="PANTHER" id="PTHR42951:SF4">
    <property type="entry name" value="ACYL-COENZYME A THIOESTERASE MBLAC2"/>
    <property type="match status" value="1"/>
</dbReference>
<dbReference type="CDD" id="cd06262">
    <property type="entry name" value="metallo-hydrolase-like_MBL-fold"/>
    <property type="match status" value="1"/>
</dbReference>
<keyword evidence="11" id="KW-0862">Zinc</keyword>
<evidence type="ECO:0000256" key="6">
    <source>
        <dbReference type="ARBA" id="ARBA00012865"/>
    </source>
</evidence>
<dbReference type="EMBL" id="CABPSI010000001">
    <property type="protein sequence ID" value="VVD72793.1"/>
    <property type="molecule type" value="Genomic_DNA"/>
</dbReference>
<dbReference type="GO" id="GO:0008270">
    <property type="term" value="F:zinc ion binding"/>
    <property type="evidence" value="ECO:0007669"/>
    <property type="project" value="InterPro"/>
</dbReference>
<reference evidence="15 16" key="1">
    <citation type="submission" date="2019-08" db="EMBL/GenBank/DDBJ databases">
        <authorList>
            <person name="Peeters C."/>
        </authorList>
    </citation>
    <scope>NUCLEOTIDE SEQUENCE [LARGE SCALE GENOMIC DNA]</scope>
    <source>
        <strain evidence="15 16">LMG 31115</strain>
    </source>
</reference>
<evidence type="ECO:0000313" key="16">
    <source>
        <dbReference type="Proteomes" id="UP000333828"/>
    </source>
</evidence>
<dbReference type="InterPro" id="IPR001279">
    <property type="entry name" value="Metallo-B-lactamas"/>
</dbReference>
<dbReference type="GO" id="GO:0046677">
    <property type="term" value="P:response to antibiotic"/>
    <property type="evidence" value="ECO:0007669"/>
    <property type="project" value="UniProtKB-KW"/>
</dbReference>
<keyword evidence="16" id="KW-1185">Reference proteome</keyword>
<evidence type="ECO:0000256" key="8">
    <source>
        <dbReference type="ARBA" id="ARBA00022729"/>
    </source>
</evidence>